<accession>A0A437J3C5</accession>
<dbReference type="Proteomes" id="UP000282977">
    <property type="component" value="Unassembled WGS sequence"/>
</dbReference>
<dbReference type="AlphaFoldDB" id="A0A437J3C5"/>
<dbReference type="PANTHER" id="PTHR34047:SF8">
    <property type="entry name" value="PROTEIN YKFC"/>
    <property type="match status" value="1"/>
</dbReference>
<gene>
    <name evidence="3" type="ORF">ENE74_17035</name>
</gene>
<comment type="caution">
    <text evidence="3">The sequence shown here is derived from an EMBL/GenBank/DDBJ whole genome shotgun (WGS) entry which is preliminary data.</text>
</comment>
<keyword evidence="3" id="KW-0548">Nucleotidyltransferase</keyword>
<dbReference type="OrthoDB" id="7055795at2"/>
<keyword evidence="3" id="KW-0695">RNA-directed DNA polymerase</keyword>
<dbReference type="InterPro" id="IPR051083">
    <property type="entry name" value="GrpII_Intron_Splice-Mob/Def"/>
</dbReference>
<evidence type="ECO:0000256" key="1">
    <source>
        <dbReference type="ARBA" id="ARBA00034120"/>
    </source>
</evidence>
<feature type="domain" description="Reverse transcriptase" evidence="2">
    <location>
        <begin position="1"/>
        <end position="368"/>
    </location>
</feature>
<dbReference type="SUPFAM" id="SSF56672">
    <property type="entry name" value="DNA/RNA polymerases"/>
    <property type="match status" value="1"/>
</dbReference>
<evidence type="ECO:0000259" key="2">
    <source>
        <dbReference type="PROSITE" id="PS50878"/>
    </source>
</evidence>
<comment type="similarity">
    <text evidence="1">Belongs to the bacterial reverse transcriptase family.</text>
</comment>
<evidence type="ECO:0000313" key="4">
    <source>
        <dbReference type="Proteomes" id="UP000282977"/>
    </source>
</evidence>
<dbReference type="InterPro" id="IPR000477">
    <property type="entry name" value="RT_dom"/>
</dbReference>
<keyword evidence="3" id="KW-0808">Transferase</keyword>
<sequence>MTDWQLKKSDLKRYPHFDQILKPAEIVALVTSPDRVAKNGFFPLLRYTKKWQPFRDDKGSGKPKPKPKDRPIRYAARRDAYIFAYYRHLLSGPYEAELSRLGISHCPVAYRRILTDGDGRRGKCNIQFAREAFDRVRDLGDCCAIAVDISSYFESIDHERLKALWCRLLGVQRLPPDHFAVFKNITKYRVVDRVDAYTRLGFYGVKSLTKGGHPINGYLVPYKDVPTQLCSPYDFRQKILGEDDKAPSLIDPNEKLHGIPQGAPISDLLANFYLIDFDIEMNALATGLGGSYVRYSDDILLVLPVSVDQATEIMESLPSRIRAHGDELLIKPDKSSLVRYTRESDGGQNCDLIAGKGRNGLEYLGFRYDGRNVFLRDSTMSNLHRKVAAVARKQAEATIKRYPGKTYAELCDMFNFEDFAKRFGRVEGFEPTSTSKTWTFWTYVIRSVEEFGPVGRKIHGQVKRLRQRARHRVDEELARAIDRKTKRDREMTAGFN</sequence>
<reference evidence="3 4" key="1">
    <citation type="submission" date="2019-01" db="EMBL/GenBank/DDBJ databases">
        <authorList>
            <person name="Chen W.-M."/>
        </authorList>
    </citation>
    <scope>NUCLEOTIDE SEQUENCE [LARGE SCALE GENOMIC DNA]</scope>
    <source>
        <strain evidence="3 4">TLA-22</strain>
    </source>
</reference>
<proteinExistence type="inferred from homology"/>
<dbReference type="EMBL" id="RZUL01000013">
    <property type="protein sequence ID" value="RVT38893.1"/>
    <property type="molecule type" value="Genomic_DNA"/>
</dbReference>
<protein>
    <submittedName>
        <fullName evidence="3">Reverse transcriptase</fullName>
    </submittedName>
</protein>
<dbReference type="GO" id="GO:0003964">
    <property type="term" value="F:RNA-directed DNA polymerase activity"/>
    <property type="evidence" value="ECO:0007669"/>
    <property type="project" value="UniProtKB-KW"/>
</dbReference>
<dbReference type="RefSeq" id="WP_127692067.1">
    <property type="nucleotide sequence ID" value="NZ_RZUL01000013.1"/>
</dbReference>
<dbReference type="PROSITE" id="PS50878">
    <property type="entry name" value="RT_POL"/>
    <property type="match status" value="1"/>
</dbReference>
<name>A0A437J3C5_9SPHN</name>
<keyword evidence="4" id="KW-1185">Reference proteome</keyword>
<organism evidence="3 4">
    <name type="scientific">Sphingobium algorifonticola</name>
    <dbReference type="NCBI Taxonomy" id="2008318"/>
    <lineage>
        <taxon>Bacteria</taxon>
        <taxon>Pseudomonadati</taxon>
        <taxon>Pseudomonadota</taxon>
        <taxon>Alphaproteobacteria</taxon>
        <taxon>Sphingomonadales</taxon>
        <taxon>Sphingomonadaceae</taxon>
        <taxon>Sphingobium</taxon>
    </lineage>
</organism>
<dbReference type="PANTHER" id="PTHR34047">
    <property type="entry name" value="NUCLEAR INTRON MATURASE 1, MITOCHONDRIAL-RELATED"/>
    <property type="match status" value="1"/>
</dbReference>
<evidence type="ECO:0000313" key="3">
    <source>
        <dbReference type="EMBL" id="RVT38893.1"/>
    </source>
</evidence>
<dbReference type="InterPro" id="IPR043502">
    <property type="entry name" value="DNA/RNA_pol_sf"/>
</dbReference>